<dbReference type="AlphaFoldDB" id="A0AAV4Q594"/>
<evidence type="ECO:0000313" key="2">
    <source>
        <dbReference type="Proteomes" id="UP001054837"/>
    </source>
</evidence>
<dbReference type="Proteomes" id="UP001054837">
    <property type="component" value="Unassembled WGS sequence"/>
</dbReference>
<comment type="caution">
    <text evidence="1">The sequence shown here is derived from an EMBL/GenBank/DDBJ whole genome shotgun (WGS) entry which is preliminary data.</text>
</comment>
<keyword evidence="2" id="KW-1185">Reference proteome</keyword>
<reference evidence="1 2" key="1">
    <citation type="submission" date="2021-06" db="EMBL/GenBank/DDBJ databases">
        <title>Caerostris darwini draft genome.</title>
        <authorList>
            <person name="Kono N."/>
            <person name="Arakawa K."/>
        </authorList>
    </citation>
    <scope>NUCLEOTIDE SEQUENCE [LARGE SCALE GENOMIC DNA]</scope>
</reference>
<accession>A0AAV4Q594</accession>
<dbReference type="EMBL" id="BPLQ01003956">
    <property type="protein sequence ID" value="GIY04620.1"/>
    <property type="molecule type" value="Genomic_DNA"/>
</dbReference>
<gene>
    <name evidence="1" type="ORF">CDAR_595761</name>
</gene>
<proteinExistence type="predicted"/>
<name>A0AAV4Q594_9ARAC</name>
<sequence>MTYSRTGISYLFESVVSATEIYQTQKPYLQRLANKIESSKNCNLLLVGRLCEKGVRWNSCTHGALEVEVIVTASETGRHVLTHALQLSSSETLR</sequence>
<protein>
    <recommendedName>
        <fullName evidence="3">Single-stranded DNA binding protein</fullName>
    </recommendedName>
</protein>
<organism evidence="1 2">
    <name type="scientific">Caerostris darwini</name>
    <dbReference type="NCBI Taxonomy" id="1538125"/>
    <lineage>
        <taxon>Eukaryota</taxon>
        <taxon>Metazoa</taxon>
        <taxon>Ecdysozoa</taxon>
        <taxon>Arthropoda</taxon>
        <taxon>Chelicerata</taxon>
        <taxon>Arachnida</taxon>
        <taxon>Araneae</taxon>
        <taxon>Araneomorphae</taxon>
        <taxon>Entelegynae</taxon>
        <taxon>Araneoidea</taxon>
        <taxon>Araneidae</taxon>
        <taxon>Caerostris</taxon>
    </lineage>
</organism>
<evidence type="ECO:0000313" key="1">
    <source>
        <dbReference type="EMBL" id="GIY04620.1"/>
    </source>
</evidence>
<evidence type="ECO:0008006" key="3">
    <source>
        <dbReference type="Google" id="ProtNLM"/>
    </source>
</evidence>